<evidence type="ECO:0000313" key="4">
    <source>
        <dbReference type="EMBL" id="SVA25364.1"/>
    </source>
</evidence>
<organism evidence="4">
    <name type="scientific">marine metagenome</name>
    <dbReference type="NCBI Taxonomy" id="408172"/>
    <lineage>
        <taxon>unclassified sequences</taxon>
        <taxon>metagenomes</taxon>
        <taxon>ecological metagenomes</taxon>
    </lineage>
</organism>
<dbReference type="InterPro" id="IPR013216">
    <property type="entry name" value="Methyltransf_11"/>
</dbReference>
<dbReference type="EMBL" id="UINC01006083">
    <property type="protein sequence ID" value="SVA25364.1"/>
    <property type="molecule type" value="Genomic_DNA"/>
</dbReference>
<evidence type="ECO:0000259" key="3">
    <source>
        <dbReference type="Pfam" id="PF08241"/>
    </source>
</evidence>
<dbReference type="PANTHER" id="PTHR44068:SF11">
    <property type="entry name" value="GERANYL DIPHOSPHATE 2-C-METHYLTRANSFERASE"/>
    <property type="match status" value="1"/>
</dbReference>
<feature type="domain" description="Methyltransferase type 11" evidence="3">
    <location>
        <begin position="82"/>
        <end position="172"/>
    </location>
</feature>
<dbReference type="AlphaFoldDB" id="A0A381UBN0"/>
<dbReference type="InterPro" id="IPR050447">
    <property type="entry name" value="Erg6_SMT_methyltransf"/>
</dbReference>
<sequence length="254" mass="28954">MTNDSRNYFQKRPNTHEPTLGPGISFMDQRSNNKTQRLQQWFDERPRWDHASYGEFMHIGANQTIFRIALEEQEISTETKVLDTACAVGGNARWMASLFGCQVWGNDIDEEALVVARDLAEIENISELCTFVEAPVEALPFDDNTFNIVVTTDVFDSNEVKRVLKPGGSFIVISLFEDPKITPVQLAERWGLELETSLDVTDLAFAFNRAKETEARLLHESDLIGARELIDIMNKSIAPYTHGGRHYIMRLRKK</sequence>
<proteinExistence type="predicted"/>
<dbReference type="SUPFAM" id="SSF53335">
    <property type="entry name" value="S-adenosyl-L-methionine-dependent methyltransferases"/>
    <property type="match status" value="1"/>
</dbReference>
<reference evidence="4" key="1">
    <citation type="submission" date="2018-05" db="EMBL/GenBank/DDBJ databases">
        <authorList>
            <person name="Lanie J.A."/>
            <person name="Ng W.-L."/>
            <person name="Kazmierczak K.M."/>
            <person name="Andrzejewski T.M."/>
            <person name="Davidsen T.M."/>
            <person name="Wayne K.J."/>
            <person name="Tettelin H."/>
            <person name="Glass J.I."/>
            <person name="Rusch D."/>
            <person name="Podicherti R."/>
            <person name="Tsui H.-C.T."/>
            <person name="Winkler M.E."/>
        </authorList>
    </citation>
    <scope>NUCLEOTIDE SEQUENCE</scope>
</reference>
<keyword evidence="1" id="KW-0808">Transferase</keyword>
<dbReference type="CDD" id="cd02440">
    <property type="entry name" value="AdoMet_MTases"/>
    <property type="match status" value="1"/>
</dbReference>
<feature type="region of interest" description="Disordered" evidence="2">
    <location>
        <begin position="1"/>
        <end position="29"/>
    </location>
</feature>
<evidence type="ECO:0000256" key="2">
    <source>
        <dbReference type="SAM" id="MobiDB-lite"/>
    </source>
</evidence>
<dbReference type="InterPro" id="IPR029063">
    <property type="entry name" value="SAM-dependent_MTases_sf"/>
</dbReference>
<accession>A0A381UBN0</accession>
<name>A0A381UBN0_9ZZZZ</name>
<gene>
    <name evidence="4" type="ORF">METZ01_LOCUS78218</name>
</gene>
<dbReference type="Gene3D" id="3.40.50.150">
    <property type="entry name" value="Vaccinia Virus protein VP39"/>
    <property type="match status" value="1"/>
</dbReference>
<dbReference type="Pfam" id="PF08241">
    <property type="entry name" value="Methyltransf_11"/>
    <property type="match status" value="1"/>
</dbReference>
<dbReference type="GO" id="GO:0008757">
    <property type="term" value="F:S-adenosylmethionine-dependent methyltransferase activity"/>
    <property type="evidence" value="ECO:0007669"/>
    <property type="project" value="InterPro"/>
</dbReference>
<dbReference type="PANTHER" id="PTHR44068">
    <property type="entry name" value="ZGC:194242"/>
    <property type="match status" value="1"/>
</dbReference>
<protein>
    <recommendedName>
        <fullName evidence="3">Methyltransferase type 11 domain-containing protein</fullName>
    </recommendedName>
</protein>
<evidence type="ECO:0000256" key="1">
    <source>
        <dbReference type="ARBA" id="ARBA00022679"/>
    </source>
</evidence>